<sequence length="74" mass="8880">MVRRTNKKSIIEKLFAKHGGYIQQYKWCDGRKCGIIYTYINPKEKNTRYPLSKQTALSFKYGKKNKFKIPFKKK</sequence>
<proteinExistence type="predicted"/>
<dbReference type="AlphaFoldDB" id="A0A6M3M607"/>
<dbReference type="EMBL" id="MT143796">
    <property type="protein sequence ID" value="QJB02614.1"/>
    <property type="molecule type" value="Genomic_DNA"/>
</dbReference>
<protein>
    <submittedName>
        <fullName evidence="1">Uncharacterized protein</fullName>
    </submittedName>
</protein>
<organism evidence="1">
    <name type="scientific">viral metagenome</name>
    <dbReference type="NCBI Taxonomy" id="1070528"/>
    <lineage>
        <taxon>unclassified sequences</taxon>
        <taxon>metagenomes</taxon>
        <taxon>organismal metagenomes</taxon>
    </lineage>
</organism>
<accession>A0A6M3M607</accession>
<gene>
    <name evidence="1" type="ORF">MM171B01145_0007</name>
</gene>
<reference evidence="1" key="1">
    <citation type="submission" date="2020-03" db="EMBL/GenBank/DDBJ databases">
        <title>The deep terrestrial virosphere.</title>
        <authorList>
            <person name="Holmfeldt K."/>
            <person name="Nilsson E."/>
            <person name="Simone D."/>
            <person name="Lopez-Fernandez M."/>
            <person name="Wu X."/>
            <person name="de Brujin I."/>
            <person name="Lundin D."/>
            <person name="Andersson A."/>
            <person name="Bertilsson S."/>
            <person name="Dopson M."/>
        </authorList>
    </citation>
    <scope>NUCLEOTIDE SEQUENCE</scope>
    <source>
        <strain evidence="1">MM171B01145</strain>
    </source>
</reference>
<evidence type="ECO:0000313" key="1">
    <source>
        <dbReference type="EMBL" id="QJB02614.1"/>
    </source>
</evidence>
<name>A0A6M3M607_9ZZZZ</name>